<name>A0A858RR33_9BACT</name>
<dbReference type="Pfam" id="PF12236">
    <property type="entry name" value="Head-tail_con"/>
    <property type="match status" value="1"/>
</dbReference>
<proteinExistence type="predicted"/>
<reference evidence="4 5" key="1">
    <citation type="submission" date="2020-04" db="EMBL/GenBank/DDBJ databases">
        <title>Luteolibacter sp. G-1-1-1 isolated from soil.</title>
        <authorList>
            <person name="Dahal R.H."/>
        </authorList>
    </citation>
    <scope>NUCLEOTIDE SEQUENCE [LARGE SCALE GENOMIC DNA]</scope>
    <source>
        <strain evidence="4 5">G-1-1-1</strain>
    </source>
</reference>
<sequence>MMTGEEVLKIRDQLKTLRAPMESHWDQLAEIFTPFQRINPEMPAVLDADAMFDSTPRQAAHTFANGLCSLITPREEQWFEFSPPKELEKDDEAIRWYRECSETALGYIESSNFYEEMQQALFESPVFGTCSLYCGDLDERGELCFLNQTIGTYYIAEDAKGRVNVHVRELQYTAQQAADEFGKDALPRKIAEKAGRPEGLVEKFEFVHLVCKRHDPAPRDSSEAVKRPWVDIVVACEGKSVVRRSGLNDFSFACHRFSKHANCVWGFGPGSMAKGDSRQLSFLNELADLGTEKSVFPPILAPASMEGEIAQGALEVTYFDENSAGAAGNIRALHEQGRYDILKDRLQDKKTMVQEAFFLDLFKMFSMRARDRSPLTATEANYIAGEKLTQFSPVYGRIMNEMIDVVLARVFSVLARAGKFSPAPAAVEAALEGGRIRYKNKIALAMQAKENGALTELFQVLMPVLQSFPQLGQVLFNAYKPEVLIRDLIRNSGQPERWIASLKEMQKKTEAQAQAMLAQAEAQAQPQMVRGA</sequence>
<evidence type="ECO:0008006" key="6">
    <source>
        <dbReference type="Google" id="ProtNLM"/>
    </source>
</evidence>
<evidence type="ECO:0000256" key="1">
    <source>
        <dbReference type="ARBA" id="ARBA00004328"/>
    </source>
</evidence>
<dbReference type="Proteomes" id="UP000501812">
    <property type="component" value="Chromosome"/>
</dbReference>
<keyword evidence="5" id="KW-1185">Reference proteome</keyword>
<evidence type="ECO:0000313" key="5">
    <source>
        <dbReference type="Proteomes" id="UP000501812"/>
    </source>
</evidence>
<keyword evidence="2" id="KW-1188">Viral release from host cell</keyword>
<evidence type="ECO:0000256" key="3">
    <source>
        <dbReference type="ARBA" id="ARBA00023219"/>
    </source>
</evidence>
<dbReference type="AlphaFoldDB" id="A0A858RR33"/>
<dbReference type="KEGG" id="luo:HHL09_26190"/>
<dbReference type="RefSeq" id="WP_169457607.1">
    <property type="nucleotide sequence ID" value="NZ_CP051774.1"/>
</dbReference>
<dbReference type="InterPro" id="IPR020991">
    <property type="entry name" value="Connector_podovirus"/>
</dbReference>
<keyword evidence="3" id="KW-0231">Viral genome packaging</keyword>
<dbReference type="EMBL" id="CP051774">
    <property type="protein sequence ID" value="QJE99121.1"/>
    <property type="molecule type" value="Genomic_DNA"/>
</dbReference>
<organism evidence="4 5">
    <name type="scientific">Luteolibacter luteus</name>
    <dbReference type="NCBI Taxonomy" id="2728835"/>
    <lineage>
        <taxon>Bacteria</taxon>
        <taxon>Pseudomonadati</taxon>
        <taxon>Verrucomicrobiota</taxon>
        <taxon>Verrucomicrobiia</taxon>
        <taxon>Verrucomicrobiales</taxon>
        <taxon>Verrucomicrobiaceae</taxon>
        <taxon>Luteolibacter</taxon>
    </lineage>
</organism>
<gene>
    <name evidence="4" type="ORF">HHL09_26190</name>
</gene>
<evidence type="ECO:0000313" key="4">
    <source>
        <dbReference type="EMBL" id="QJE99121.1"/>
    </source>
</evidence>
<accession>A0A858RR33</accession>
<evidence type="ECO:0000256" key="2">
    <source>
        <dbReference type="ARBA" id="ARBA00022612"/>
    </source>
</evidence>
<protein>
    <recommendedName>
        <fullName evidence="6">Phage tail protein</fullName>
    </recommendedName>
</protein>
<comment type="subcellular location">
    <subcellularLocation>
        <location evidence="1">Virion</location>
    </subcellularLocation>
</comment>